<dbReference type="PANTHER" id="PTHR47505">
    <property type="entry name" value="DNA UTILIZATION PROTEIN YHGH"/>
    <property type="match status" value="1"/>
</dbReference>
<sequence>MISKNMLTDLFTFKKHLARLVGHKQCYLCHQTSQELVCHYCMRDAVLPLFPSPGHNLLEYKKVSEHLLRPHYENLQALGTYDGILIGLINQLKFANKPIAADVLTKLFTQYLAQRLIFFNVIPEAFVPIPLSNFRYVKRQYNQSRLLAKNLADYFSCDCADLLERVKHTKQQSQLNQEQRKSNLADAFIVRRNFPYKRVVLVDDVITTGATINEACKILRQHKPELSIGVWVMAVTLSSEEIATEEISP</sequence>
<accession>A0ABU2ZS54</accession>
<dbReference type="InterPro" id="IPR000836">
    <property type="entry name" value="PRTase_dom"/>
</dbReference>
<dbReference type="InterPro" id="IPR051910">
    <property type="entry name" value="ComF/GntX_DNA_util-trans"/>
</dbReference>
<evidence type="ECO:0000256" key="1">
    <source>
        <dbReference type="ARBA" id="ARBA00008007"/>
    </source>
</evidence>
<dbReference type="InterPro" id="IPR029057">
    <property type="entry name" value="PRTase-like"/>
</dbReference>
<evidence type="ECO:0000259" key="2">
    <source>
        <dbReference type="Pfam" id="PF00156"/>
    </source>
</evidence>
<evidence type="ECO:0000313" key="3">
    <source>
        <dbReference type="EMBL" id="MDT0595149.1"/>
    </source>
</evidence>
<dbReference type="PANTHER" id="PTHR47505:SF1">
    <property type="entry name" value="DNA UTILIZATION PROTEIN YHGH"/>
    <property type="match status" value="1"/>
</dbReference>
<reference evidence="3 4" key="1">
    <citation type="submission" date="2023-09" db="EMBL/GenBank/DDBJ databases">
        <authorList>
            <person name="Rey-Velasco X."/>
        </authorList>
    </citation>
    <scope>NUCLEOTIDE SEQUENCE [LARGE SCALE GENOMIC DNA]</scope>
    <source>
        <strain evidence="3 4">P117</strain>
    </source>
</reference>
<organism evidence="3 4">
    <name type="scientific">Glaciecola petra</name>
    <dbReference type="NCBI Taxonomy" id="3075602"/>
    <lineage>
        <taxon>Bacteria</taxon>
        <taxon>Pseudomonadati</taxon>
        <taxon>Pseudomonadota</taxon>
        <taxon>Gammaproteobacteria</taxon>
        <taxon>Alteromonadales</taxon>
        <taxon>Alteromonadaceae</taxon>
        <taxon>Glaciecola</taxon>
    </lineage>
</organism>
<dbReference type="Pfam" id="PF00156">
    <property type="entry name" value="Pribosyltran"/>
    <property type="match status" value="1"/>
</dbReference>
<dbReference type="CDD" id="cd06223">
    <property type="entry name" value="PRTases_typeI"/>
    <property type="match status" value="1"/>
</dbReference>
<dbReference type="EMBL" id="JAVRHX010000002">
    <property type="protein sequence ID" value="MDT0595149.1"/>
    <property type="molecule type" value="Genomic_DNA"/>
</dbReference>
<keyword evidence="4" id="KW-1185">Reference proteome</keyword>
<dbReference type="RefSeq" id="WP_311368664.1">
    <property type="nucleotide sequence ID" value="NZ_JAVRHX010000002.1"/>
</dbReference>
<feature type="domain" description="Phosphoribosyltransferase" evidence="2">
    <location>
        <begin position="144"/>
        <end position="233"/>
    </location>
</feature>
<evidence type="ECO:0000313" key="4">
    <source>
        <dbReference type="Proteomes" id="UP001253545"/>
    </source>
</evidence>
<name>A0ABU2ZS54_9ALTE</name>
<dbReference type="Proteomes" id="UP001253545">
    <property type="component" value="Unassembled WGS sequence"/>
</dbReference>
<proteinExistence type="inferred from homology"/>
<dbReference type="SUPFAM" id="SSF53271">
    <property type="entry name" value="PRTase-like"/>
    <property type="match status" value="1"/>
</dbReference>
<gene>
    <name evidence="3" type="ORF">RM552_09865</name>
</gene>
<comment type="caution">
    <text evidence="3">The sequence shown here is derived from an EMBL/GenBank/DDBJ whole genome shotgun (WGS) entry which is preliminary data.</text>
</comment>
<protein>
    <submittedName>
        <fullName evidence="3">ComF family protein</fullName>
    </submittedName>
</protein>
<dbReference type="Gene3D" id="3.40.50.2020">
    <property type="match status" value="1"/>
</dbReference>
<comment type="similarity">
    <text evidence="1">Belongs to the ComF/GntX family.</text>
</comment>